<protein>
    <submittedName>
        <fullName evidence="2">NAD(P)-dependent oxidoreductase</fullName>
    </submittedName>
</protein>
<keyword evidence="3" id="KW-1185">Reference proteome</keyword>
<comment type="caution">
    <text evidence="2">The sequence shown here is derived from an EMBL/GenBank/DDBJ whole genome shotgun (WGS) entry which is preliminary data.</text>
</comment>
<accession>A0ABV5JQB4</accession>
<sequence>MKVTVIGGSQGTGARVAELARDAGHEVTVLSRSGRAPEGVVSVTGDATDPAVARRAVEGSDAVVVTVGGAKGVSRQRTAVTRAVITAMAGTGVRRLVVQSSLGAGDSGVQLPLPLRLLMKVVLAAPLADHNEQESAVRASGLDWTLVRPTGLTAKPATGRWRTLQVGEAGHLGGTIPRADLAAYLLEVFGDETLVGRAVGISS</sequence>
<dbReference type="Pfam" id="PF13460">
    <property type="entry name" value="NAD_binding_10"/>
    <property type="match status" value="1"/>
</dbReference>
<proteinExistence type="predicted"/>
<gene>
    <name evidence="2" type="ORF">ACFFVD_09075</name>
</gene>
<reference evidence="2 3" key="1">
    <citation type="submission" date="2024-09" db="EMBL/GenBank/DDBJ databases">
        <authorList>
            <person name="Sun Q."/>
            <person name="Mori K."/>
        </authorList>
    </citation>
    <scope>NUCLEOTIDE SEQUENCE [LARGE SCALE GENOMIC DNA]</scope>
    <source>
        <strain evidence="2 3">CCM 7659</strain>
    </source>
</reference>
<dbReference type="PANTHER" id="PTHR15020">
    <property type="entry name" value="FLAVIN REDUCTASE-RELATED"/>
    <property type="match status" value="1"/>
</dbReference>
<dbReference type="InterPro" id="IPR016040">
    <property type="entry name" value="NAD(P)-bd_dom"/>
</dbReference>
<dbReference type="SUPFAM" id="SSF51735">
    <property type="entry name" value="NAD(P)-binding Rossmann-fold domains"/>
    <property type="match status" value="1"/>
</dbReference>
<feature type="domain" description="NAD(P)-binding" evidence="1">
    <location>
        <begin position="7"/>
        <end position="191"/>
    </location>
</feature>
<evidence type="ECO:0000313" key="3">
    <source>
        <dbReference type="Proteomes" id="UP001589700"/>
    </source>
</evidence>
<dbReference type="EMBL" id="JBHMDY010000004">
    <property type="protein sequence ID" value="MFB9259954.1"/>
    <property type="molecule type" value="Genomic_DNA"/>
</dbReference>
<organism evidence="2 3">
    <name type="scientific">Dietzia aerolata</name>
    <dbReference type="NCBI Taxonomy" id="595984"/>
    <lineage>
        <taxon>Bacteria</taxon>
        <taxon>Bacillati</taxon>
        <taxon>Actinomycetota</taxon>
        <taxon>Actinomycetes</taxon>
        <taxon>Mycobacteriales</taxon>
        <taxon>Dietziaceae</taxon>
        <taxon>Dietzia</taxon>
    </lineage>
</organism>
<dbReference type="Gene3D" id="3.40.50.720">
    <property type="entry name" value="NAD(P)-binding Rossmann-like Domain"/>
    <property type="match status" value="1"/>
</dbReference>
<evidence type="ECO:0000259" key="1">
    <source>
        <dbReference type="Pfam" id="PF13460"/>
    </source>
</evidence>
<dbReference type="InterPro" id="IPR036291">
    <property type="entry name" value="NAD(P)-bd_dom_sf"/>
</dbReference>
<dbReference type="Proteomes" id="UP001589700">
    <property type="component" value="Unassembled WGS sequence"/>
</dbReference>
<evidence type="ECO:0000313" key="2">
    <source>
        <dbReference type="EMBL" id="MFB9259954.1"/>
    </source>
</evidence>
<dbReference type="PANTHER" id="PTHR15020:SF50">
    <property type="entry name" value="UPF0659 PROTEIN YMR090W"/>
    <property type="match status" value="1"/>
</dbReference>
<name>A0ABV5JQB4_9ACTN</name>
<dbReference type="RefSeq" id="WP_380023325.1">
    <property type="nucleotide sequence ID" value="NZ_JBHMDY010000004.1"/>
</dbReference>